<dbReference type="EMBL" id="CP036498">
    <property type="protein sequence ID" value="QUS39654.1"/>
    <property type="molecule type" value="Genomic_DNA"/>
</dbReference>
<organism evidence="1 2">
    <name type="scientific">Tardiphaga alba</name>
    <dbReference type="NCBI Taxonomy" id="340268"/>
    <lineage>
        <taxon>Bacteria</taxon>
        <taxon>Pseudomonadati</taxon>
        <taxon>Pseudomonadota</taxon>
        <taxon>Alphaproteobacteria</taxon>
        <taxon>Hyphomicrobiales</taxon>
        <taxon>Nitrobacteraceae</taxon>
        <taxon>Tardiphaga</taxon>
    </lineage>
</organism>
<dbReference type="RefSeq" id="WP_211913203.1">
    <property type="nucleotide sequence ID" value="NZ_CP036498.1"/>
</dbReference>
<keyword evidence="2" id="KW-1185">Reference proteome</keyword>
<reference evidence="1 2" key="1">
    <citation type="submission" date="2019-02" db="EMBL/GenBank/DDBJ databases">
        <title>Emended description of the genus Rhodopseudomonas and description of Rhodopseudomonas albus sp. nov., a non-phototrophic, heavy-metal-tolerant bacterium isolated from garden soil.</title>
        <authorList>
            <person name="Bao Z."/>
            <person name="Cao W.W."/>
            <person name="Sato Y."/>
            <person name="Nishizawa T."/>
            <person name="Zhao J."/>
            <person name="Guo Y."/>
            <person name="Ohta H."/>
        </authorList>
    </citation>
    <scope>NUCLEOTIDE SEQUENCE [LARGE SCALE GENOMIC DNA]</scope>
    <source>
        <strain evidence="1 2">SK50-23</strain>
    </source>
</reference>
<gene>
    <name evidence="1" type="ORF">RPMA_12995</name>
</gene>
<proteinExistence type="predicted"/>
<evidence type="ECO:0000313" key="1">
    <source>
        <dbReference type="EMBL" id="QUS39654.1"/>
    </source>
</evidence>
<dbReference type="Proteomes" id="UP000682843">
    <property type="component" value="Chromosome"/>
</dbReference>
<accession>A0ABX8A7M9</accession>
<protein>
    <submittedName>
        <fullName evidence="1">DUF2971 domain-containing protein</fullName>
    </submittedName>
</protein>
<dbReference type="InterPro" id="IPR021352">
    <property type="entry name" value="DUF2971"/>
</dbReference>
<evidence type="ECO:0000313" key="2">
    <source>
        <dbReference type="Proteomes" id="UP000682843"/>
    </source>
</evidence>
<name>A0ABX8A7M9_9BRAD</name>
<sequence length="299" mass="34048">MAVLSHYTSRVGLEGIARSKTLRATDFQQLNDRTEHFYAWEILQRGGLLEAISQLPPGLISQPVDLDAHIATSTAAFRALFGPNGGMMFVTSFATCRNEDEERRGILTIWDRYTGHQGYCLQFDERDIRNLLELELMKGSYAALSLERVKYGVDINSLQYKKLCTQLSKAFLLQAARERPDLRLDPDLSDMWASTYLHRKLMEFCASHKDPCFEDEREMRIFAFPADEAMARPFTGIAVRKQVRQPSQGKQYIDIGEFWEPTLTPRRIIIGNRADPNIDSVLANYTNNPVVSHANLPIA</sequence>
<dbReference type="Pfam" id="PF11185">
    <property type="entry name" value="DUF2971"/>
    <property type="match status" value="1"/>
</dbReference>